<evidence type="ECO:0000256" key="2">
    <source>
        <dbReference type="ARBA" id="ARBA00022448"/>
    </source>
</evidence>
<sequence>VFSMRCFINTQAQSKMSLLDVLRAFNREQKLAFLAISYGYFTMICPIVLTAPFLPPEAAKHGVDSRLTGIIFGVSPLLAVVFGPLAGMVIAKIGPKTCIMAGISLSAVFNILFG</sequence>
<feature type="transmembrane region" description="Helical" evidence="6">
    <location>
        <begin position="67"/>
        <end position="90"/>
    </location>
</feature>
<evidence type="ECO:0000256" key="5">
    <source>
        <dbReference type="ARBA" id="ARBA00023136"/>
    </source>
</evidence>
<dbReference type="Proteomes" id="UP000708208">
    <property type="component" value="Unassembled WGS sequence"/>
</dbReference>
<keyword evidence="4 6" id="KW-1133">Transmembrane helix</keyword>
<evidence type="ECO:0000256" key="4">
    <source>
        <dbReference type="ARBA" id="ARBA00022989"/>
    </source>
</evidence>
<keyword evidence="2" id="KW-0813">Transport</keyword>
<dbReference type="InterPro" id="IPR050930">
    <property type="entry name" value="MFS_Vesicular_Transporter"/>
</dbReference>
<evidence type="ECO:0000256" key="1">
    <source>
        <dbReference type="ARBA" id="ARBA00004141"/>
    </source>
</evidence>
<reference evidence="7" key="1">
    <citation type="submission" date="2021-06" db="EMBL/GenBank/DDBJ databases">
        <authorList>
            <person name="Hodson N. C."/>
            <person name="Mongue J. A."/>
            <person name="Jaron S. K."/>
        </authorList>
    </citation>
    <scope>NUCLEOTIDE SEQUENCE</scope>
</reference>
<evidence type="ECO:0000313" key="8">
    <source>
        <dbReference type="Proteomes" id="UP000708208"/>
    </source>
</evidence>
<dbReference type="PANTHER" id="PTHR23506">
    <property type="entry name" value="GH10249P"/>
    <property type="match status" value="1"/>
</dbReference>
<evidence type="ECO:0000256" key="3">
    <source>
        <dbReference type="ARBA" id="ARBA00022692"/>
    </source>
</evidence>
<dbReference type="EMBL" id="CAJVCH010041385">
    <property type="protein sequence ID" value="CAG7716808.1"/>
    <property type="molecule type" value="Genomic_DNA"/>
</dbReference>
<comment type="subcellular location">
    <subcellularLocation>
        <location evidence="1">Membrane</location>
        <topology evidence="1">Multi-pass membrane protein</topology>
    </subcellularLocation>
</comment>
<gene>
    <name evidence="7" type="ORF">AFUS01_LOCUS6296</name>
</gene>
<organism evidence="7 8">
    <name type="scientific">Allacma fusca</name>
    <dbReference type="NCBI Taxonomy" id="39272"/>
    <lineage>
        <taxon>Eukaryota</taxon>
        <taxon>Metazoa</taxon>
        <taxon>Ecdysozoa</taxon>
        <taxon>Arthropoda</taxon>
        <taxon>Hexapoda</taxon>
        <taxon>Collembola</taxon>
        <taxon>Symphypleona</taxon>
        <taxon>Sminthuridae</taxon>
        <taxon>Allacma</taxon>
    </lineage>
</organism>
<comment type="caution">
    <text evidence="7">The sequence shown here is derived from an EMBL/GenBank/DDBJ whole genome shotgun (WGS) entry which is preliminary data.</text>
</comment>
<evidence type="ECO:0008006" key="9">
    <source>
        <dbReference type="Google" id="ProtNLM"/>
    </source>
</evidence>
<dbReference type="PANTHER" id="PTHR23506:SF26">
    <property type="entry name" value="MFS-TYPE TRANSPORTER SLC18B1"/>
    <property type="match status" value="1"/>
</dbReference>
<accession>A0A8J2NP45</accession>
<dbReference type="AlphaFoldDB" id="A0A8J2NP45"/>
<protein>
    <recommendedName>
        <fullName evidence="9">MFS transporter</fullName>
    </recommendedName>
</protein>
<dbReference type="GO" id="GO:0022857">
    <property type="term" value="F:transmembrane transporter activity"/>
    <property type="evidence" value="ECO:0007669"/>
    <property type="project" value="TreeGrafter"/>
</dbReference>
<feature type="transmembrane region" description="Helical" evidence="6">
    <location>
        <begin position="31"/>
        <end position="55"/>
    </location>
</feature>
<keyword evidence="5 6" id="KW-0472">Membrane</keyword>
<evidence type="ECO:0000313" key="7">
    <source>
        <dbReference type="EMBL" id="CAG7716808.1"/>
    </source>
</evidence>
<dbReference type="OrthoDB" id="10061976at2759"/>
<keyword evidence="3 6" id="KW-0812">Transmembrane</keyword>
<keyword evidence="8" id="KW-1185">Reference proteome</keyword>
<proteinExistence type="predicted"/>
<feature type="non-terminal residue" evidence="7">
    <location>
        <position position="1"/>
    </location>
</feature>
<dbReference type="GO" id="GO:0016020">
    <property type="term" value="C:membrane"/>
    <property type="evidence" value="ECO:0007669"/>
    <property type="project" value="UniProtKB-SubCell"/>
</dbReference>
<evidence type="ECO:0000256" key="6">
    <source>
        <dbReference type="SAM" id="Phobius"/>
    </source>
</evidence>
<name>A0A8J2NP45_9HEXA</name>